<keyword evidence="2" id="KW-0812">Transmembrane</keyword>
<keyword evidence="2" id="KW-0472">Membrane</keyword>
<dbReference type="EMBL" id="CP041969">
    <property type="protein sequence ID" value="QMV41819.1"/>
    <property type="molecule type" value="Genomic_DNA"/>
</dbReference>
<dbReference type="AlphaFoldDB" id="A0A7G5BXY5"/>
<dbReference type="InterPro" id="IPR032466">
    <property type="entry name" value="Metal_Hydrolase"/>
</dbReference>
<dbReference type="SUPFAM" id="SSF51556">
    <property type="entry name" value="Metallo-dependent hydrolases"/>
    <property type="match status" value="1"/>
</dbReference>
<dbReference type="Gene3D" id="3.20.20.140">
    <property type="entry name" value="Metal-dependent hydrolases"/>
    <property type="match status" value="1"/>
</dbReference>
<accession>A0A7G5BXY5</accession>
<feature type="domain" description="Amidohydrolase-related" evidence="3">
    <location>
        <begin position="114"/>
        <end position="337"/>
    </location>
</feature>
<feature type="compositionally biased region" description="Basic and acidic residues" evidence="1">
    <location>
        <begin position="64"/>
        <end position="73"/>
    </location>
</feature>
<reference evidence="4 5" key="1">
    <citation type="submission" date="2019-07" db="EMBL/GenBank/DDBJ databases">
        <authorList>
            <person name="Kim J.K."/>
            <person name="Cheong H.-M."/>
            <person name="Choi Y."/>
            <person name="Hwang K.J."/>
            <person name="Lee S."/>
            <person name="Choi C."/>
        </authorList>
    </citation>
    <scope>NUCLEOTIDE SEQUENCE [LARGE SCALE GENOMIC DNA]</scope>
    <source>
        <strain evidence="4 5">KS 22</strain>
    </source>
</reference>
<keyword evidence="4" id="KW-0378">Hydrolase</keyword>
<proteinExistence type="predicted"/>
<feature type="transmembrane region" description="Helical" evidence="2">
    <location>
        <begin position="12"/>
        <end position="31"/>
    </location>
</feature>
<dbReference type="Proteomes" id="UP000515679">
    <property type="component" value="Chromosome"/>
</dbReference>
<evidence type="ECO:0000259" key="3">
    <source>
        <dbReference type="Pfam" id="PF04909"/>
    </source>
</evidence>
<name>A0A7G5BXY5_9BACL</name>
<protein>
    <submittedName>
        <fullName evidence="4">Amidohydrolase family protein</fullName>
    </submittedName>
</protein>
<keyword evidence="2" id="KW-1133">Transmembrane helix</keyword>
<organism evidence="4 5">
    <name type="scientific">Cohnella cholangitidis</name>
    <dbReference type="NCBI Taxonomy" id="2598458"/>
    <lineage>
        <taxon>Bacteria</taxon>
        <taxon>Bacillati</taxon>
        <taxon>Bacillota</taxon>
        <taxon>Bacilli</taxon>
        <taxon>Bacillales</taxon>
        <taxon>Paenibacillaceae</taxon>
        <taxon>Cohnella</taxon>
    </lineage>
</organism>
<evidence type="ECO:0000313" key="4">
    <source>
        <dbReference type="EMBL" id="QMV41819.1"/>
    </source>
</evidence>
<keyword evidence="5" id="KW-1185">Reference proteome</keyword>
<evidence type="ECO:0000256" key="1">
    <source>
        <dbReference type="SAM" id="MobiDB-lite"/>
    </source>
</evidence>
<dbReference type="InterPro" id="IPR006680">
    <property type="entry name" value="Amidohydro-rel"/>
</dbReference>
<evidence type="ECO:0000313" key="5">
    <source>
        <dbReference type="Proteomes" id="UP000515679"/>
    </source>
</evidence>
<evidence type="ECO:0000256" key="2">
    <source>
        <dbReference type="SAM" id="Phobius"/>
    </source>
</evidence>
<feature type="region of interest" description="Disordered" evidence="1">
    <location>
        <begin position="37"/>
        <end position="73"/>
    </location>
</feature>
<dbReference type="RefSeq" id="WP_182303156.1">
    <property type="nucleotide sequence ID" value="NZ_CP041969.1"/>
</dbReference>
<gene>
    <name evidence="4" type="ORF">FPL14_11965</name>
</gene>
<dbReference type="KEGG" id="cchl:FPL14_11965"/>
<dbReference type="Pfam" id="PF04909">
    <property type="entry name" value="Amidohydro_2"/>
    <property type="match status" value="1"/>
</dbReference>
<sequence length="387" mass="43407">MAEHSNWRGKVLAVVILLITVRLLVYGIRLYDQSKDPGPAATQAMESERPTESQTASADVSEPVESKDPKKQARLEKQALADKYADLGVIDVHNHDANKYLLSFSAWDRYHVNKIVLFGNVSEPSAKITDALAWGAYRAYPDRIYPFFSGFDMNEPEGLETVRNQLENGYLGVGETVAASTHSPVVSKVIWKANDPMDGNLPKVYELCAEYDAPILLHIDPPNGLPVQKLEEALEQYPDTLFIFGHANVYQDADSIGKLLKAHPNLYIDFFAGFTSYNASSPYKTESYIDLIEQYPDRFFLSTDGAFDMTYDEAIPAMYETIDLLKPETRKKVASDNFQRIIDAQRPTKTQLERLEKLGGSKEAGIDPATLSRHEMNKLLFKLDPSA</sequence>
<dbReference type="GO" id="GO:0016787">
    <property type="term" value="F:hydrolase activity"/>
    <property type="evidence" value="ECO:0007669"/>
    <property type="project" value="UniProtKB-KW"/>
</dbReference>